<dbReference type="PANTHER" id="PTHR14503">
    <property type="entry name" value="MITOCHONDRIAL RIBOSOMAL PROTEIN 34 FAMILY MEMBER"/>
    <property type="match status" value="1"/>
</dbReference>
<dbReference type="NCBIfam" id="TIGR01030">
    <property type="entry name" value="rpmH_bact"/>
    <property type="match status" value="1"/>
</dbReference>
<evidence type="ECO:0000256" key="2">
    <source>
        <dbReference type="ARBA" id="ARBA00022980"/>
    </source>
</evidence>
<keyword evidence="2" id="KW-0689">Ribosomal protein</keyword>
<evidence type="ECO:0000313" key="4">
    <source>
        <dbReference type="EMBL" id="OEU22274.1"/>
    </source>
</evidence>
<name>A0A1E7FVX6_9STRA</name>
<organism evidence="4 5">
    <name type="scientific">Fragilariopsis cylindrus CCMP1102</name>
    <dbReference type="NCBI Taxonomy" id="635003"/>
    <lineage>
        <taxon>Eukaryota</taxon>
        <taxon>Sar</taxon>
        <taxon>Stramenopiles</taxon>
        <taxon>Ochrophyta</taxon>
        <taxon>Bacillariophyta</taxon>
        <taxon>Bacillariophyceae</taxon>
        <taxon>Bacillariophycidae</taxon>
        <taxon>Bacillariales</taxon>
        <taxon>Bacillariaceae</taxon>
        <taxon>Fragilariopsis</taxon>
    </lineage>
</organism>
<keyword evidence="3" id="KW-0687">Ribonucleoprotein</keyword>
<gene>
    <name evidence="4" type="ORF">FRACYDRAFT_267220</name>
</gene>
<dbReference type="InParanoid" id="A0A1E7FVX6"/>
<dbReference type="Pfam" id="PF00468">
    <property type="entry name" value="Ribosomal_L34"/>
    <property type="match status" value="1"/>
</dbReference>
<evidence type="ECO:0000313" key="5">
    <source>
        <dbReference type="Proteomes" id="UP000095751"/>
    </source>
</evidence>
<evidence type="ECO:0000256" key="3">
    <source>
        <dbReference type="ARBA" id="ARBA00023274"/>
    </source>
</evidence>
<sequence length="179" mass="20647">MFLKAGTASLSLRHGVGRLCYASPNFRMSIFSISKLKNTFAKNFHLLPLRTLDYIMMSTSYAPTISPRLHSDAIDRNSYVHPMISSNFFPLRSLRESESSMPTCNLYGISVMRERESNMLASFSSSILSWAVWLIKRTYQPSLLKKKRKCGYLKRRQTVGGRKILKRRRQKGRKRLFGA</sequence>
<proteinExistence type="inferred from homology"/>
<evidence type="ECO:0008006" key="6">
    <source>
        <dbReference type="Google" id="ProtNLM"/>
    </source>
</evidence>
<accession>A0A1E7FVX6</accession>
<dbReference type="GO" id="GO:0006412">
    <property type="term" value="P:translation"/>
    <property type="evidence" value="ECO:0007669"/>
    <property type="project" value="InterPro"/>
</dbReference>
<dbReference type="Gene3D" id="1.10.287.3980">
    <property type="match status" value="1"/>
</dbReference>
<dbReference type="EMBL" id="KV784353">
    <property type="protein sequence ID" value="OEU22274.1"/>
    <property type="molecule type" value="Genomic_DNA"/>
</dbReference>
<dbReference type="GO" id="GO:0003735">
    <property type="term" value="F:structural constituent of ribosome"/>
    <property type="evidence" value="ECO:0007669"/>
    <property type="project" value="InterPro"/>
</dbReference>
<protein>
    <recommendedName>
        <fullName evidence="6">Ribosomal protein L34</fullName>
    </recommendedName>
</protein>
<dbReference type="InterPro" id="IPR000271">
    <property type="entry name" value="Ribosomal_bL34"/>
</dbReference>
<reference evidence="4 5" key="1">
    <citation type="submission" date="2016-09" db="EMBL/GenBank/DDBJ databases">
        <title>Extensive genetic diversity and differential bi-allelic expression allows diatom success in the polar Southern Ocean.</title>
        <authorList>
            <consortium name="DOE Joint Genome Institute"/>
            <person name="Mock T."/>
            <person name="Otillar R.P."/>
            <person name="Strauss J."/>
            <person name="Dupont C."/>
            <person name="Frickenhaus S."/>
            <person name="Maumus F."/>
            <person name="Mcmullan M."/>
            <person name="Sanges R."/>
            <person name="Schmutz J."/>
            <person name="Toseland A."/>
            <person name="Valas R."/>
            <person name="Veluchamy A."/>
            <person name="Ward B.J."/>
            <person name="Allen A."/>
            <person name="Barry K."/>
            <person name="Falciatore A."/>
            <person name="Ferrante M."/>
            <person name="Fortunato A.E."/>
            <person name="Gloeckner G."/>
            <person name="Gruber A."/>
            <person name="Hipkin R."/>
            <person name="Janech M."/>
            <person name="Kroth P."/>
            <person name="Leese F."/>
            <person name="Lindquist E."/>
            <person name="Lyon B.R."/>
            <person name="Martin J."/>
            <person name="Mayer C."/>
            <person name="Parker M."/>
            <person name="Quesneville H."/>
            <person name="Raymond J."/>
            <person name="Uhlig C."/>
            <person name="Valentin K.U."/>
            <person name="Worden A.Z."/>
            <person name="Armbrust E.V."/>
            <person name="Bowler C."/>
            <person name="Green B."/>
            <person name="Moulton V."/>
            <person name="Van Oosterhout C."/>
            <person name="Grigoriev I."/>
        </authorList>
    </citation>
    <scope>NUCLEOTIDE SEQUENCE [LARGE SCALE GENOMIC DNA]</scope>
    <source>
        <strain evidence="4 5">CCMP1102</strain>
    </source>
</reference>
<dbReference type="GO" id="GO:0005762">
    <property type="term" value="C:mitochondrial large ribosomal subunit"/>
    <property type="evidence" value="ECO:0007669"/>
    <property type="project" value="TreeGrafter"/>
</dbReference>
<comment type="similarity">
    <text evidence="1">Belongs to the bacterial ribosomal protein bL34 family.</text>
</comment>
<dbReference type="KEGG" id="fcy:FRACYDRAFT_267220"/>
<evidence type="ECO:0000256" key="1">
    <source>
        <dbReference type="ARBA" id="ARBA00010111"/>
    </source>
</evidence>
<keyword evidence="5" id="KW-1185">Reference proteome</keyword>
<dbReference type="OrthoDB" id="431691at2759"/>
<dbReference type="AlphaFoldDB" id="A0A1E7FVX6"/>
<dbReference type="PANTHER" id="PTHR14503:SF4">
    <property type="entry name" value="LARGE RIBOSOMAL SUBUNIT PROTEIN BL34M"/>
    <property type="match status" value="1"/>
</dbReference>
<dbReference type="HAMAP" id="MF_00391">
    <property type="entry name" value="Ribosomal_bL34"/>
    <property type="match status" value="1"/>
</dbReference>
<dbReference type="Proteomes" id="UP000095751">
    <property type="component" value="Unassembled WGS sequence"/>
</dbReference>